<dbReference type="InterPro" id="IPR008253">
    <property type="entry name" value="Marvel"/>
</dbReference>
<gene>
    <name evidence="7" type="ORF">EJ04DRAFT_580621</name>
</gene>
<feature type="transmembrane region" description="Helical" evidence="5">
    <location>
        <begin position="45"/>
        <end position="64"/>
    </location>
</feature>
<name>A0A9P4QQ90_9PLEO</name>
<evidence type="ECO:0000256" key="2">
    <source>
        <dbReference type="ARBA" id="ARBA00022692"/>
    </source>
</evidence>
<keyword evidence="4 5" id="KW-0472">Membrane</keyword>
<dbReference type="AlphaFoldDB" id="A0A9P4QQ90"/>
<proteinExistence type="predicted"/>
<evidence type="ECO:0000259" key="6">
    <source>
        <dbReference type="Pfam" id="PF01284"/>
    </source>
</evidence>
<dbReference type="PANTHER" id="PTHR39608:SF1">
    <property type="entry name" value="INTEGRAL MEMBRANE PROTEIN (AFU_ORTHOLOGUE AFUA_5G08640)"/>
    <property type="match status" value="1"/>
</dbReference>
<dbReference type="GO" id="GO:0016020">
    <property type="term" value="C:membrane"/>
    <property type="evidence" value="ECO:0007669"/>
    <property type="project" value="UniProtKB-SubCell"/>
</dbReference>
<comment type="caution">
    <text evidence="7">The sequence shown here is derived from an EMBL/GenBank/DDBJ whole genome shotgun (WGS) entry which is preliminary data.</text>
</comment>
<accession>A0A9P4QQ90</accession>
<sequence>MLFSRLLSLILRIAQFVFSAIVLGLTAYFLHARRHHGTGPLGRTIYALVLSIISVIASLIWMIPFKSTMLGYGSDFFFSAAWFAAFGVMVRWINRNNCGAIWNWSGITVRGNYCDQWRAAQAFSFLTAIVWFATFVLGVITYHRLSKRVEGRHRHSSRV</sequence>
<dbReference type="Proteomes" id="UP000799444">
    <property type="component" value="Unassembled WGS sequence"/>
</dbReference>
<dbReference type="PANTHER" id="PTHR39608">
    <property type="entry name" value="INTEGRAL MEMBRANE PROTEIN (AFU_ORTHOLOGUE AFUA_5G08640)"/>
    <property type="match status" value="1"/>
</dbReference>
<feature type="transmembrane region" description="Helical" evidence="5">
    <location>
        <begin position="9"/>
        <end position="30"/>
    </location>
</feature>
<reference evidence="7" key="1">
    <citation type="journal article" date="2020" name="Stud. Mycol.">
        <title>101 Dothideomycetes genomes: a test case for predicting lifestyles and emergence of pathogens.</title>
        <authorList>
            <person name="Haridas S."/>
            <person name="Albert R."/>
            <person name="Binder M."/>
            <person name="Bloem J."/>
            <person name="Labutti K."/>
            <person name="Salamov A."/>
            <person name="Andreopoulos B."/>
            <person name="Baker S."/>
            <person name="Barry K."/>
            <person name="Bills G."/>
            <person name="Bluhm B."/>
            <person name="Cannon C."/>
            <person name="Castanera R."/>
            <person name="Culley D."/>
            <person name="Daum C."/>
            <person name="Ezra D."/>
            <person name="Gonzalez J."/>
            <person name="Henrissat B."/>
            <person name="Kuo A."/>
            <person name="Liang C."/>
            <person name="Lipzen A."/>
            <person name="Lutzoni F."/>
            <person name="Magnuson J."/>
            <person name="Mondo S."/>
            <person name="Nolan M."/>
            <person name="Ohm R."/>
            <person name="Pangilinan J."/>
            <person name="Park H.-J."/>
            <person name="Ramirez L."/>
            <person name="Alfaro M."/>
            <person name="Sun H."/>
            <person name="Tritt A."/>
            <person name="Yoshinaga Y."/>
            <person name="Zwiers L.-H."/>
            <person name="Turgeon B."/>
            <person name="Goodwin S."/>
            <person name="Spatafora J."/>
            <person name="Crous P."/>
            <person name="Grigoriev I."/>
        </authorList>
    </citation>
    <scope>NUCLEOTIDE SEQUENCE</scope>
    <source>
        <strain evidence="7">CBS 125425</strain>
    </source>
</reference>
<feature type="domain" description="MARVEL" evidence="6">
    <location>
        <begin position="6"/>
        <end position="137"/>
    </location>
</feature>
<organism evidence="7 8">
    <name type="scientific">Polyplosphaeria fusca</name>
    <dbReference type="NCBI Taxonomy" id="682080"/>
    <lineage>
        <taxon>Eukaryota</taxon>
        <taxon>Fungi</taxon>
        <taxon>Dikarya</taxon>
        <taxon>Ascomycota</taxon>
        <taxon>Pezizomycotina</taxon>
        <taxon>Dothideomycetes</taxon>
        <taxon>Pleosporomycetidae</taxon>
        <taxon>Pleosporales</taxon>
        <taxon>Tetraplosphaeriaceae</taxon>
        <taxon>Polyplosphaeria</taxon>
    </lineage>
</organism>
<feature type="transmembrane region" description="Helical" evidence="5">
    <location>
        <begin position="122"/>
        <end position="142"/>
    </location>
</feature>
<evidence type="ECO:0000256" key="1">
    <source>
        <dbReference type="ARBA" id="ARBA00004141"/>
    </source>
</evidence>
<evidence type="ECO:0000256" key="5">
    <source>
        <dbReference type="SAM" id="Phobius"/>
    </source>
</evidence>
<dbReference type="EMBL" id="ML996244">
    <property type="protein sequence ID" value="KAF2729488.1"/>
    <property type="molecule type" value="Genomic_DNA"/>
</dbReference>
<evidence type="ECO:0000313" key="8">
    <source>
        <dbReference type="Proteomes" id="UP000799444"/>
    </source>
</evidence>
<evidence type="ECO:0000256" key="3">
    <source>
        <dbReference type="ARBA" id="ARBA00022989"/>
    </source>
</evidence>
<comment type="subcellular location">
    <subcellularLocation>
        <location evidence="1">Membrane</location>
        <topology evidence="1">Multi-pass membrane protein</topology>
    </subcellularLocation>
</comment>
<evidence type="ECO:0000313" key="7">
    <source>
        <dbReference type="EMBL" id="KAF2729488.1"/>
    </source>
</evidence>
<dbReference type="OrthoDB" id="4074965at2759"/>
<keyword evidence="8" id="KW-1185">Reference proteome</keyword>
<evidence type="ECO:0000256" key="4">
    <source>
        <dbReference type="ARBA" id="ARBA00023136"/>
    </source>
</evidence>
<keyword evidence="2 5" id="KW-0812">Transmembrane</keyword>
<dbReference type="Pfam" id="PF01284">
    <property type="entry name" value="MARVEL"/>
    <property type="match status" value="1"/>
</dbReference>
<keyword evidence="3 5" id="KW-1133">Transmembrane helix</keyword>
<feature type="transmembrane region" description="Helical" evidence="5">
    <location>
        <begin position="76"/>
        <end position="94"/>
    </location>
</feature>
<protein>
    <recommendedName>
        <fullName evidence="6">MARVEL domain-containing protein</fullName>
    </recommendedName>
</protein>